<evidence type="ECO:0000313" key="3">
    <source>
        <dbReference type="EMBL" id="GHP00506.1"/>
    </source>
</evidence>
<dbReference type="InterPro" id="IPR002104">
    <property type="entry name" value="Integrase_catalytic"/>
</dbReference>
<dbReference type="CDD" id="cd00397">
    <property type="entry name" value="DNA_BRE_C"/>
    <property type="match status" value="1"/>
</dbReference>
<sequence length="265" mass="30412">MRETLVQTLAAYDAWLDRQPLAIKTRMTYQLQAHQYRTYLTQHPLTEDDLLRTPFACEYAIRDYKTYLKPKCQAKPTSVNLALAAIDHLHLFIGNDRPQVQRESLPTQAPHALKSDEQKAFLRAVERTLNARDQAMTHLLFYTAIHLGECTTLNLDDICVSARKGLVITYSGKRDTYREVLLNVEVREALWPWLKERAKGFPQTSDPAFFFNLKGKQFSARATDLIIRCIGAAAHLELSAHTLHRVIALTNWFVRAMTRCRSLGL</sequence>
<dbReference type="Gene3D" id="1.10.443.10">
    <property type="entry name" value="Intergrase catalytic core"/>
    <property type="match status" value="1"/>
</dbReference>
<dbReference type="GO" id="GO:0003677">
    <property type="term" value="F:DNA binding"/>
    <property type="evidence" value="ECO:0007669"/>
    <property type="project" value="InterPro"/>
</dbReference>
<evidence type="ECO:0000313" key="4">
    <source>
        <dbReference type="Proteomes" id="UP000597444"/>
    </source>
</evidence>
<dbReference type="SUPFAM" id="SSF56349">
    <property type="entry name" value="DNA breaking-rejoining enzymes"/>
    <property type="match status" value="1"/>
</dbReference>
<dbReference type="GO" id="GO:0015074">
    <property type="term" value="P:DNA integration"/>
    <property type="evidence" value="ECO:0007669"/>
    <property type="project" value="InterPro"/>
</dbReference>
<name>A0A8J3IXY0_9CHLR</name>
<accession>A0A8J3IXY0</accession>
<keyword evidence="1" id="KW-0233">DNA recombination</keyword>
<dbReference type="Proteomes" id="UP000597444">
    <property type="component" value="Unassembled WGS sequence"/>
</dbReference>
<organism evidence="3 4">
    <name type="scientific">Reticulibacter mediterranei</name>
    <dbReference type="NCBI Taxonomy" id="2778369"/>
    <lineage>
        <taxon>Bacteria</taxon>
        <taxon>Bacillati</taxon>
        <taxon>Chloroflexota</taxon>
        <taxon>Ktedonobacteria</taxon>
        <taxon>Ktedonobacterales</taxon>
        <taxon>Reticulibacteraceae</taxon>
        <taxon>Reticulibacter</taxon>
    </lineage>
</organism>
<keyword evidence="4" id="KW-1185">Reference proteome</keyword>
<dbReference type="Pfam" id="PF00589">
    <property type="entry name" value="Phage_integrase"/>
    <property type="match status" value="1"/>
</dbReference>
<dbReference type="InterPro" id="IPR011010">
    <property type="entry name" value="DNA_brk_join_enz"/>
</dbReference>
<dbReference type="AlphaFoldDB" id="A0A8J3IXY0"/>
<evidence type="ECO:0000259" key="2">
    <source>
        <dbReference type="PROSITE" id="PS51898"/>
    </source>
</evidence>
<proteinExistence type="predicted"/>
<dbReference type="InterPro" id="IPR013762">
    <property type="entry name" value="Integrase-like_cat_sf"/>
</dbReference>
<feature type="domain" description="Tyr recombinase" evidence="2">
    <location>
        <begin position="108"/>
        <end position="265"/>
    </location>
</feature>
<dbReference type="RefSeq" id="WP_220210998.1">
    <property type="nucleotide sequence ID" value="NZ_BNJK01000002.1"/>
</dbReference>
<gene>
    <name evidence="3" type="ORF">KSF_105530</name>
</gene>
<evidence type="ECO:0000256" key="1">
    <source>
        <dbReference type="ARBA" id="ARBA00023172"/>
    </source>
</evidence>
<comment type="caution">
    <text evidence="3">The sequence shown here is derived from an EMBL/GenBank/DDBJ whole genome shotgun (WGS) entry which is preliminary data.</text>
</comment>
<dbReference type="PROSITE" id="PS51898">
    <property type="entry name" value="TYR_RECOMBINASE"/>
    <property type="match status" value="1"/>
</dbReference>
<protein>
    <recommendedName>
        <fullName evidence="2">Tyr recombinase domain-containing protein</fullName>
    </recommendedName>
</protein>
<dbReference type="EMBL" id="BNJK01000002">
    <property type="protein sequence ID" value="GHP00506.1"/>
    <property type="molecule type" value="Genomic_DNA"/>
</dbReference>
<reference evidence="3" key="1">
    <citation type="submission" date="2020-10" db="EMBL/GenBank/DDBJ databases">
        <title>Taxonomic study of unclassified bacteria belonging to the class Ktedonobacteria.</title>
        <authorList>
            <person name="Yabe S."/>
            <person name="Wang C.M."/>
            <person name="Zheng Y."/>
            <person name="Sakai Y."/>
            <person name="Cavaletti L."/>
            <person name="Monciardini P."/>
            <person name="Donadio S."/>
        </authorList>
    </citation>
    <scope>NUCLEOTIDE SEQUENCE</scope>
    <source>
        <strain evidence="3">ID150040</strain>
    </source>
</reference>
<dbReference type="GO" id="GO:0006310">
    <property type="term" value="P:DNA recombination"/>
    <property type="evidence" value="ECO:0007669"/>
    <property type="project" value="UniProtKB-KW"/>
</dbReference>